<comment type="caution">
    <text evidence="1">The sequence shown here is derived from an EMBL/GenBank/DDBJ whole genome shotgun (WGS) entry which is preliminary data.</text>
</comment>
<evidence type="ECO:0000313" key="1">
    <source>
        <dbReference type="EMBL" id="GGP70832.1"/>
    </source>
</evidence>
<reference evidence="2" key="1">
    <citation type="journal article" date="2019" name="Int. J. Syst. Evol. Microbiol.">
        <title>The Global Catalogue of Microorganisms (GCM) 10K type strain sequencing project: providing services to taxonomists for standard genome sequencing and annotation.</title>
        <authorList>
            <consortium name="The Broad Institute Genomics Platform"/>
            <consortium name="The Broad Institute Genome Sequencing Center for Infectious Disease"/>
            <person name="Wu L."/>
            <person name="Ma J."/>
        </authorList>
    </citation>
    <scope>NUCLEOTIDE SEQUENCE [LARGE SCALE GENOMIC DNA]</scope>
    <source>
        <strain evidence="2">JCM 32304</strain>
    </source>
</reference>
<proteinExistence type="predicted"/>
<sequence>MRENNNNELTTAAMKYNTLQFATETDNLQLSEPKPSGLKRSSLKLATYFDVNAN</sequence>
<gene>
    <name evidence="1" type="ORF">GCM10009409_39050</name>
</gene>
<name>A0ABQ2QB00_9GAMM</name>
<dbReference type="EMBL" id="BMQV01000077">
    <property type="protein sequence ID" value="GGP70832.1"/>
    <property type="molecule type" value="Genomic_DNA"/>
</dbReference>
<keyword evidence="2" id="KW-1185">Reference proteome</keyword>
<protein>
    <submittedName>
        <fullName evidence="1">Uncharacterized protein</fullName>
    </submittedName>
</protein>
<evidence type="ECO:0000313" key="2">
    <source>
        <dbReference type="Proteomes" id="UP000654367"/>
    </source>
</evidence>
<accession>A0ABQ2QB00</accession>
<dbReference type="Proteomes" id="UP000654367">
    <property type="component" value="Unassembled WGS sequence"/>
</dbReference>
<organism evidence="1 2">
    <name type="scientific">Shewanella saliphila</name>
    <dbReference type="NCBI Taxonomy" id="2282698"/>
    <lineage>
        <taxon>Bacteria</taxon>
        <taxon>Pseudomonadati</taxon>
        <taxon>Pseudomonadota</taxon>
        <taxon>Gammaproteobacteria</taxon>
        <taxon>Alteromonadales</taxon>
        <taxon>Shewanellaceae</taxon>
        <taxon>Shewanella</taxon>
    </lineage>
</organism>